<dbReference type="FunFam" id="2.60.40.60:FF:000275">
    <property type="entry name" value="Si:dkey-30k22.7"/>
    <property type="match status" value="1"/>
</dbReference>
<dbReference type="EMBL" id="UYRU01000134">
    <property type="protein sequence ID" value="VDK29557.1"/>
    <property type="molecule type" value="Genomic_DNA"/>
</dbReference>
<dbReference type="OrthoDB" id="6271068at2759"/>
<dbReference type="InterPro" id="IPR039808">
    <property type="entry name" value="Cadherin"/>
</dbReference>
<dbReference type="GO" id="GO:0008013">
    <property type="term" value="F:beta-catenin binding"/>
    <property type="evidence" value="ECO:0007669"/>
    <property type="project" value="TreeGrafter"/>
</dbReference>
<comment type="subcellular location">
    <subcellularLocation>
        <location evidence="1">Membrane</location>
    </subcellularLocation>
</comment>
<dbReference type="PROSITE" id="PS00232">
    <property type="entry name" value="CADHERIN_1"/>
    <property type="match status" value="2"/>
</dbReference>
<dbReference type="SMART" id="SM00112">
    <property type="entry name" value="CA"/>
    <property type="match status" value="4"/>
</dbReference>
<protein>
    <recommendedName>
        <fullName evidence="7">Cadherin domain-containing protein</fullName>
    </recommendedName>
</protein>
<evidence type="ECO:0000256" key="1">
    <source>
        <dbReference type="ARBA" id="ARBA00004370"/>
    </source>
</evidence>
<dbReference type="GO" id="GO:0016477">
    <property type="term" value="P:cell migration"/>
    <property type="evidence" value="ECO:0007669"/>
    <property type="project" value="TreeGrafter"/>
</dbReference>
<feature type="transmembrane region" description="Helical" evidence="6">
    <location>
        <begin position="1053"/>
        <end position="1071"/>
    </location>
</feature>
<evidence type="ECO:0000259" key="7">
    <source>
        <dbReference type="PROSITE" id="PS50268"/>
    </source>
</evidence>
<keyword evidence="3 5" id="KW-0106">Calcium</keyword>
<keyword evidence="4 6" id="KW-0472">Membrane</keyword>
<evidence type="ECO:0000313" key="8">
    <source>
        <dbReference type="EMBL" id="VDK29557.1"/>
    </source>
</evidence>
<keyword evidence="6" id="KW-0812">Transmembrane</keyword>
<gene>
    <name evidence="8" type="ORF">DILT_LOCUS31</name>
</gene>
<dbReference type="Gene3D" id="2.60.40.60">
    <property type="entry name" value="Cadherins"/>
    <property type="match status" value="5"/>
</dbReference>
<dbReference type="PRINTS" id="PR00205">
    <property type="entry name" value="CADHERIN"/>
</dbReference>
<evidence type="ECO:0000256" key="4">
    <source>
        <dbReference type="ARBA" id="ARBA00023136"/>
    </source>
</evidence>
<evidence type="ECO:0000256" key="6">
    <source>
        <dbReference type="SAM" id="Phobius"/>
    </source>
</evidence>
<keyword evidence="6" id="KW-1133">Transmembrane helix</keyword>
<evidence type="ECO:0000313" key="9">
    <source>
        <dbReference type="Proteomes" id="UP000281553"/>
    </source>
</evidence>
<proteinExistence type="predicted"/>
<dbReference type="AlphaFoldDB" id="A0A3P6P8U8"/>
<dbReference type="PANTHER" id="PTHR24027">
    <property type="entry name" value="CADHERIN-23"/>
    <property type="match status" value="1"/>
</dbReference>
<dbReference type="GO" id="GO:0007156">
    <property type="term" value="P:homophilic cell adhesion via plasma membrane adhesion molecules"/>
    <property type="evidence" value="ECO:0007669"/>
    <property type="project" value="InterPro"/>
</dbReference>
<accession>A0A3P6P8U8</accession>
<dbReference type="GO" id="GO:0005509">
    <property type="term" value="F:calcium ion binding"/>
    <property type="evidence" value="ECO:0007669"/>
    <property type="project" value="UniProtKB-UniRule"/>
</dbReference>
<dbReference type="PANTHER" id="PTHR24027:SF438">
    <property type="entry name" value="CADHERIN 23"/>
    <property type="match status" value="1"/>
</dbReference>
<feature type="domain" description="Cadherin" evidence="7">
    <location>
        <begin position="177"/>
        <end position="307"/>
    </location>
</feature>
<evidence type="ECO:0000256" key="5">
    <source>
        <dbReference type="PROSITE-ProRule" id="PRU00043"/>
    </source>
</evidence>
<dbReference type="GO" id="GO:0016342">
    <property type="term" value="C:catenin complex"/>
    <property type="evidence" value="ECO:0007669"/>
    <property type="project" value="TreeGrafter"/>
</dbReference>
<feature type="domain" description="Cadherin" evidence="7">
    <location>
        <begin position="616"/>
        <end position="722"/>
    </location>
</feature>
<dbReference type="InterPro" id="IPR002126">
    <property type="entry name" value="Cadherin-like_dom"/>
</dbReference>
<dbReference type="Pfam" id="PF00028">
    <property type="entry name" value="Cadherin"/>
    <property type="match status" value="1"/>
</dbReference>
<dbReference type="InterPro" id="IPR015919">
    <property type="entry name" value="Cadherin-like_sf"/>
</dbReference>
<organism evidence="8 9">
    <name type="scientific">Dibothriocephalus latus</name>
    <name type="common">Fish tapeworm</name>
    <name type="synonym">Diphyllobothrium latum</name>
    <dbReference type="NCBI Taxonomy" id="60516"/>
    <lineage>
        <taxon>Eukaryota</taxon>
        <taxon>Metazoa</taxon>
        <taxon>Spiralia</taxon>
        <taxon>Lophotrochozoa</taxon>
        <taxon>Platyhelminthes</taxon>
        <taxon>Cestoda</taxon>
        <taxon>Eucestoda</taxon>
        <taxon>Diphyllobothriidea</taxon>
        <taxon>Diphyllobothriidae</taxon>
        <taxon>Dibothriocephalus</taxon>
    </lineage>
</organism>
<feature type="domain" description="Cadherin" evidence="7">
    <location>
        <begin position="308"/>
        <end position="425"/>
    </location>
</feature>
<feature type="domain" description="Cadherin" evidence="7">
    <location>
        <begin position="448"/>
        <end position="572"/>
    </location>
</feature>
<evidence type="ECO:0000256" key="3">
    <source>
        <dbReference type="ARBA" id="ARBA00022837"/>
    </source>
</evidence>
<sequence>MTEPASFVPLALYSIVEETPGPQTLGDLLPLLTATESISSSGANASHLSAIVFFPSTQPFSEYFQLQRRTRTEHGREFLTACYLNLQKSIDLEDACKIRIYGQDCAKTTQAAMRGRTCCCDTSLLFCSFQLQLAMIGGHSNLPTVGLFSPAQRQQSFPVFLVEVRIFDVNENTPTYSQSEYSLRITEGRESRTSFQLPPARDADMGENGRITYLLGDMFAKSTKSADWQRCPNCSSVFHLIQKPVMEDPPNSQGLLYLQVNGELDRERRNAYRLLVLAKDAGRPTQKTGTLHVLIEVLDSNDMKPEFSCPVYNLQIEENVPRGTFVGRFEAKDRDVGVNARVSYSLRPKPRGLSENPFYPSVDTNTPFSINAVTGVITVNGSLDRERKAAYSLYVEATDHGSPARSSESIVHITVLDMNDNSPRVAIRTLKTAVQIREVSTGNTNAKEIREFEIMLPENLPVDEDLAEIDAFDPDAGSNGSVACALPSDIFAIKPVQPASLIVSGAADNNSTAQSYQITKYHLQLSEPIDFERQQFYRLVLTCYDSGTPFQRSTRNIINVFISDENDNPPVLGRPEVIKPAWKVEKSVLDSWKGDKPEFMDSLEEILAKCHLLICLPKRLAINQPFLRIPATDRDTENNAKLEYRLSVFENSGFENEPYHAELFEADTLTGHIFLKRNLDFMQQTRLLKVTLTVGDLGLPSLNTNMDFYTVVTHENLNAPSIQILNFGLIGSLSPFQEVDVSSESNGPTTHIPFYIPKVRKFGMVIGQIQATDKDAGLAGKISFDFSFKSAVPEDTGDCLAKFRDPVDINNSSGVLSIGAGLVTDFNKCRTLATVTAWDQGLPQKMTKVILNFQEFDLTTKFPTLRLNEQFLVSQNQRNLVECAQWIKTNGSFEACASTLDYNLPLLQNDNDTSPTTSTDLPFTFLTVDNERIPGLSEVEIEVENCSSAEYSPLTGSFNFSASTGQLHLIRHLNATDSNQSETLHLVMTDAIWPSVPPTVLRVSVQSGSMDANCTHFRVTLTVGVTAKTECPRSVDSKNVLDGTTRKSDNFKMYMLAVWAIVCILCILLFFQTIILKRTRRHLLHCRRFFRTSNKKAPLPSLGLVYEGKCEPSKRSMTAEESPNNTRTTNLKMSGEIFY</sequence>
<keyword evidence="2" id="KW-0677">Repeat</keyword>
<dbReference type="PROSITE" id="PS50268">
    <property type="entry name" value="CADHERIN_2"/>
    <property type="match status" value="4"/>
</dbReference>
<dbReference type="GO" id="GO:0045296">
    <property type="term" value="F:cadherin binding"/>
    <property type="evidence" value="ECO:0007669"/>
    <property type="project" value="TreeGrafter"/>
</dbReference>
<name>A0A3P6P8U8_DIBLA</name>
<reference evidence="8 9" key="1">
    <citation type="submission" date="2018-11" db="EMBL/GenBank/DDBJ databases">
        <authorList>
            <consortium name="Pathogen Informatics"/>
        </authorList>
    </citation>
    <scope>NUCLEOTIDE SEQUENCE [LARGE SCALE GENOMIC DNA]</scope>
</reference>
<keyword evidence="9" id="KW-1185">Reference proteome</keyword>
<dbReference type="Proteomes" id="UP000281553">
    <property type="component" value="Unassembled WGS sequence"/>
</dbReference>
<dbReference type="CDD" id="cd11304">
    <property type="entry name" value="Cadherin_repeat"/>
    <property type="match status" value="5"/>
</dbReference>
<evidence type="ECO:0000256" key="2">
    <source>
        <dbReference type="ARBA" id="ARBA00022737"/>
    </source>
</evidence>
<dbReference type="InterPro" id="IPR020894">
    <property type="entry name" value="Cadherin_CS"/>
</dbReference>
<dbReference type="SUPFAM" id="SSF49313">
    <property type="entry name" value="Cadherin-like"/>
    <property type="match status" value="5"/>
</dbReference>